<dbReference type="Gene3D" id="3.30.1870.10">
    <property type="entry name" value="EreA-like, domain 2"/>
    <property type="match status" value="1"/>
</dbReference>
<dbReference type="Gene3D" id="1.20.1440.30">
    <property type="entry name" value="Biosynthetic Protein domain"/>
    <property type="match status" value="1"/>
</dbReference>
<keyword evidence="1" id="KW-0175">Coiled coil</keyword>
<dbReference type="CDD" id="cd14728">
    <property type="entry name" value="Ere-like"/>
    <property type="match status" value="1"/>
</dbReference>
<dbReference type="PANTHER" id="PTHR31299">
    <property type="entry name" value="ESTERASE, PUTATIVE (AFU_ORTHOLOGUE AFUA_1G05850)-RELATED"/>
    <property type="match status" value="1"/>
</dbReference>
<organism evidence="2 3">
    <name type="scientific">Anabaena azotica FACHB-119</name>
    <dbReference type="NCBI Taxonomy" id="947527"/>
    <lineage>
        <taxon>Bacteria</taxon>
        <taxon>Bacillati</taxon>
        <taxon>Cyanobacteriota</taxon>
        <taxon>Cyanophyceae</taxon>
        <taxon>Nostocales</taxon>
        <taxon>Nostocaceae</taxon>
        <taxon>Anabaena</taxon>
        <taxon>Anabaena azotica</taxon>
    </lineage>
</organism>
<dbReference type="RefSeq" id="WP_190476020.1">
    <property type="nucleotide sequence ID" value="NZ_JACJSG010000031.1"/>
</dbReference>
<dbReference type="SUPFAM" id="SSF159501">
    <property type="entry name" value="EreA/ChaN-like"/>
    <property type="match status" value="1"/>
</dbReference>
<dbReference type="InterPro" id="IPR014622">
    <property type="entry name" value="UCP036794_erythomycin"/>
</dbReference>
<gene>
    <name evidence="2" type="ORF">H6G83_21545</name>
</gene>
<dbReference type="InterPro" id="IPR052036">
    <property type="entry name" value="Hydrolase/PRTase-associated"/>
</dbReference>
<dbReference type="PANTHER" id="PTHR31299:SF0">
    <property type="entry name" value="ESTERASE, PUTATIVE (AFU_ORTHOLOGUE AFUA_1G05850)-RELATED"/>
    <property type="match status" value="1"/>
</dbReference>
<dbReference type="PIRSF" id="PIRSF036794">
    <property type="entry name" value="UCP_erythr_ester"/>
    <property type="match status" value="1"/>
</dbReference>
<dbReference type="Gene3D" id="3.40.1660.10">
    <property type="entry name" value="EreA-like (biosynthetic domain)"/>
    <property type="match status" value="1"/>
</dbReference>
<dbReference type="Proteomes" id="UP000661112">
    <property type="component" value="Unassembled WGS sequence"/>
</dbReference>
<reference evidence="2 3" key="1">
    <citation type="journal article" date="2020" name="ISME J.">
        <title>Comparative genomics reveals insights into cyanobacterial evolution and habitat adaptation.</title>
        <authorList>
            <person name="Chen M.Y."/>
            <person name="Teng W.K."/>
            <person name="Zhao L."/>
            <person name="Hu C.X."/>
            <person name="Zhou Y.K."/>
            <person name="Han B.P."/>
            <person name="Song L.R."/>
            <person name="Shu W.S."/>
        </authorList>
    </citation>
    <scope>NUCLEOTIDE SEQUENCE [LARGE SCALE GENOMIC DNA]</scope>
    <source>
        <strain evidence="2 3">FACHB-119</strain>
    </source>
</reference>
<dbReference type="EMBL" id="JACJSG010000031">
    <property type="protein sequence ID" value="MBD2503156.1"/>
    <property type="molecule type" value="Genomic_DNA"/>
</dbReference>
<dbReference type="InterPro" id="IPR007815">
    <property type="entry name" value="Emycin_Estase"/>
</dbReference>
<protein>
    <submittedName>
        <fullName evidence="2">Erythromycin esterase family protein</fullName>
    </submittedName>
</protein>
<evidence type="ECO:0000256" key="1">
    <source>
        <dbReference type="SAM" id="Coils"/>
    </source>
</evidence>
<comment type="caution">
    <text evidence="2">The sequence shown here is derived from an EMBL/GenBank/DDBJ whole genome shotgun (WGS) entry which is preliminary data.</text>
</comment>
<accession>A0ABR8D9A4</accession>
<keyword evidence="3" id="KW-1185">Reference proteome</keyword>
<feature type="coiled-coil region" evidence="1">
    <location>
        <begin position="200"/>
        <end position="227"/>
    </location>
</feature>
<evidence type="ECO:0000313" key="3">
    <source>
        <dbReference type="Proteomes" id="UP000661112"/>
    </source>
</evidence>
<proteinExistence type="predicted"/>
<dbReference type="Pfam" id="PF05139">
    <property type="entry name" value="Erythro_esteras"/>
    <property type="match status" value="1"/>
</dbReference>
<name>A0ABR8D9A4_9NOST</name>
<evidence type="ECO:0000313" key="2">
    <source>
        <dbReference type="EMBL" id="MBD2503156.1"/>
    </source>
</evidence>
<sequence length="448" mass="50849">MLDATRTNVVEALRESVHQLTGAATDYNSLIDLIGNARLVLIGEASHGTHEFYEQRAEITKRLIQEKNFIAVAVEADWPDAYRVNRYVQGVGKDLTPADALSGFQRFPNWMWRNTDVVNFVNWLREYNDNLNEIGVKVGFYGLDLYSMYASMAAVLDYLEQVDPEAASCARSRYACLEHFGEDTHSYGYATSLGISESCEEEVVRQLRELQNRVLEYTQEDGRLKADEFFYAEQNARIVKNAEAYYRAMFTGRVSSWNIRDRHMAETLENLMVHLDQQGVPAKIVVWEHNSHLGDARATDMAQQGEVNLGQLVRERYGNDAVLIGFSTYIGTVTAASDWDGMTQLKQVRPALPRSYEALFHETGVPQFLLPLRGENAAIASLRESRLERAIGVIYRPETERSSHYFYACLPEQFDAVIHIDDTKGVQPLDRTFETDIGEPPETFPSAL</sequence>